<keyword evidence="1" id="KW-0472">Membrane</keyword>
<evidence type="ECO:0000256" key="1">
    <source>
        <dbReference type="SAM" id="Phobius"/>
    </source>
</evidence>
<protein>
    <submittedName>
        <fullName evidence="2">Uncharacterized protein</fullName>
    </submittedName>
</protein>
<dbReference type="RefSeq" id="WP_068615588.1">
    <property type="nucleotide sequence ID" value="NZ_CP016268.1"/>
</dbReference>
<evidence type="ECO:0000313" key="2">
    <source>
        <dbReference type="EMBL" id="ANO51335.1"/>
    </source>
</evidence>
<accession>A0A193LFM4</accession>
<dbReference type="STRING" id="1548547.BA177_09105"/>
<evidence type="ECO:0000313" key="3">
    <source>
        <dbReference type="Proteomes" id="UP000092695"/>
    </source>
</evidence>
<dbReference type="Proteomes" id="UP000092695">
    <property type="component" value="Chromosome"/>
</dbReference>
<feature type="transmembrane region" description="Helical" evidence="1">
    <location>
        <begin position="12"/>
        <end position="33"/>
    </location>
</feature>
<gene>
    <name evidence="2" type="ORF">BA177_09105</name>
</gene>
<dbReference type="KEGG" id="woc:BA177_09105"/>
<reference evidence="2 3" key="1">
    <citation type="submission" date="2016-06" db="EMBL/GenBank/DDBJ databases">
        <title>Complete genome sequence of a deep-branching marine Gamma Proteobacterium Woeseia oceani type strain XK5.</title>
        <authorList>
            <person name="Mu D."/>
            <person name="Du Z."/>
        </authorList>
    </citation>
    <scope>NUCLEOTIDE SEQUENCE [LARGE SCALE GENOMIC DNA]</scope>
    <source>
        <strain evidence="2 3">XK5</strain>
    </source>
</reference>
<proteinExistence type="predicted"/>
<feature type="transmembrane region" description="Helical" evidence="1">
    <location>
        <begin position="64"/>
        <end position="92"/>
    </location>
</feature>
<keyword evidence="1" id="KW-1133">Transmembrane helix</keyword>
<sequence>MNFSFYTLRRTRSYWLSLSLFAAGNILSVVRYVREWQVNADVARFMGFPFPFYRGSLPADSGQLLWTGLLLDLVLAWTVAVSAAWLALLLAARRD</sequence>
<dbReference type="AlphaFoldDB" id="A0A193LFM4"/>
<keyword evidence="3" id="KW-1185">Reference proteome</keyword>
<keyword evidence="1" id="KW-0812">Transmembrane</keyword>
<organism evidence="2 3">
    <name type="scientific">Woeseia oceani</name>
    <dbReference type="NCBI Taxonomy" id="1548547"/>
    <lineage>
        <taxon>Bacteria</taxon>
        <taxon>Pseudomonadati</taxon>
        <taxon>Pseudomonadota</taxon>
        <taxon>Gammaproteobacteria</taxon>
        <taxon>Woeseiales</taxon>
        <taxon>Woeseiaceae</taxon>
        <taxon>Woeseia</taxon>
    </lineage>
</organism>
<dbReference type="EMBL" id="CP016268">
    <property type="protein sequence ID" value="ANO51335.1"/>
    <property type="molecule type" value="Genomic_DNA"/>
</dbReference>
<name>A0A193LFM4_9GAMM</name>